<dbReference type="AlphaFoldDB" id="A0A816MND9"/>
<protein>
    <submittedName>
        <fullName evidence="1">(rape) hypothetical protein</fullName>
    </submittedName>
</protein>
<name>A0A816MND9_BRANA</name>
<accession>A0A816MND9</accession>
<reference evidence="1" key="1">
    <citation type="submission" date="2021-01" db="EMBL/GenBank/DDBJ databases">
        <authorList>
            <consortium name="Genoscope - CEA"/>
            <person name="William W."/>
        </authorList>
    </citation>
    <scope>NUCLEOTIDE SEQUENCE</scope>
</reference>
<dbReference type="Proteomes" id="UP001295469">
    <property type="component" value="Chromosome C07"/>
</dbReference>
<sequence length="59" mass="6388">MGLAVGSPTLNYPTSLTHALDRALTYTSVGFNLTDSNLTVKKPKPRFIAFPPNINLLSL</sequence>
<dbReference type="EMBL" id="HG994371">
    <property type="protein sequence ID" value="CAF2018738.1"/>
    <property type="molecule type" value="Genomic_DNA"/>
</dbReference>
<proteinExistence type="predicted"/>
<organism evidence="1">
    <name type="scientific">Brassica napus</name>
    <name type="common">Rape</name>
    <dbReference type="NCBI Taxonomy" id="3708"/>
    <lineage>
        <taxon>Eukaryota</taxon>
        <taxon>Viridiplantae</taxon>
        <taxon>Streptophyta</taxon>
        <taxon>Embryophyta</taxon>
        <taxon>Tracheophyta</taxon>
        <taxon>Spermatophyta</taxon>
        <taxon>Magnoliopsida</taxon>
        <taxon>eudicotyledons</taxon>
        <taxon>Gunneridae</taxon>
        <taxon>Pentapetalae</taxon>
        <taxon>rosids</taxon>
        <taxon>malvids</taxon>
        <taxon>Brassicales</taxon>
        <taxon>Brassicaceae</taxon>
        <taxon>Brassiceae</taxon>
        <taxon>Brassica</taxon>
    </lineage>
</organism>
<gene>
    <name evidence="1" type="ORF">DARMORV10_C07P45870.1</name>
</gene>
<evidence type="ECO:0000313" key="1">
    <source>
        <dbReference type="EMBL" id="CAF2018738.1"/>
    </source>
</evidence>